<evidence type="ECO:0000256" key="1">
    <source>
        <dbReference type="SAM" id="MobiDB-lite"/>
    </source>
</evidence>
<dbReference type="RefSeq" id="WP_344041361.1">
    <property type="nucleotide sequence ID" value="NZ_BAAAPB010000001.1"/>
</dbReference>
<dbReference type="EMBL" id="BAAAPB010000001">
    <property type="protein sequence ID" value="GAA1946127.1"/>
    <property type="molecule type" value="Genomic_DNA"/>
</dbReference>
<organism evidence="3 4">
    <name type="scientific">Nocardioides panacihumi</name>
    <dbReference type="NCBI Taxonomy" id="400774"/>
    <lineage>
        <taxon>Bacteria</taxon>
        <taxon>Bacillati</taxon>
        <taxon>Actinomycetota</taxon>
        <taxon>Actinomycetes</taxon>
        <taxon>Propionibacteriales</taxon>
        <taxon>Nocardioidaceae</taxon>
        <taxon>Nocardioides</taxon>
    </lineage>
</organism>
<feature type="signal peptide" evidence="2">
    <location>
        <begin position="1"/>
        <end position="22"/>
    </location>
</feature>
<name>A0ABN2Q751_9ACTN</name>
<evidence type="ECO:0000256" key="2">
    <source>
        <dbReference type="SAM" id="SignalP"/>
    </source>
</evidence>
<feature type="region of interest" description="Disordered" evidence="1">
    <location>
        <begin position="52"/>
        <end position="77"/>
    </location>
</feature>
<accession>A0ABN2Q751</accession>
<gene>
    <name evidence="3" type="ORF">GCM10009798_01370</name>
</gene>
<proteinExistence type="predicted"/>
<dbReference type="Proteomes" id="UP001500571">
    <property type="component" value="Unassembled WGS sequence"/>
</dbReference>
<reference evidence="3 4" key="1">
    <citation type="journal article" date="2019" name="Int. J. Syst. Evol. Microbiol.">
        <title>The Global Catalogue of Microorganisms (GCM) 10K type strain sequencing project: providing services to taxonomists for standard genome sequencing and annotation.</title>
        <authorList>
            <consortium name="The Broad Institute Genomics Platform"/>
            <consortium name="The Broad Institute Genome Sequencing Center for Infectious Disease"/>
            <person name="Wu L."/>
            <person name="Ma J."/>
        </authorList>
    </citation>
    <scope>NUCLEOTIDE SEQUENCE [LARGE SCALE GENOMIC DNA]</scope>
    <source>
        <strain evidence="3 4">JCM 15309</strain>
    </source>
</reference>
<feature type="compositionally biased region" description="Low complexity" evidence="1">
    <location>
        <begin position="58"/>
        <end position="77"/>
    </location>
</feature>
<keyword evidence="2" id="KW-0732">Signal</keyword>
<keyword evidence="4" id="KW-1185">Reference proteome</keyword>
<protein>
    <recommendedName>
        <fullName evidence="5">Peptidase M43 pregnancy-associated plasma-A domain-containing protein</fullName>
    </recommendedName>
</protein>
<evidence type="ECO:0000313" key="4">
    <source>
        <dbReference type="Proteomes" id="UP001500571"/>
    </source>
</evidence>
<comment type="caution">
    <text evidence="3">The sequence shown here is derived from an EMBL/GenBank/DDBJ whole genome shotgun (WGS) entry which is preliminary data.</text>
</comment>
<evidence type="ECO:0008006" key="5">
    <source>
        <dbReference type="Google" id="ProtNLM"/>
    </source>
</evidence>
<evidence type="ECO:0000313" key="3">
    <source>
        <dbReference type="EMBL" id="GAA1946127.1"/>
    </source>
</evidence>
<feature type="chain" id="PRO_5046061461" description="Peptidase M43 pregnancy-associated plasma-A domain-containing protein" evidence="2">
    <location>
        <begin position="23"/>
        <end position="432"/>
    </location>
</feature>
<sequence length="432" mass="46437">MSIRVGRRTALMLAALPLTVVAGSSEVGGGVSAAPAAPAPARAAGEGVPALAAEPALPRTARAGARTAARTGPRQQARLNRLFKRPYRAFTRQHGRRPWWNRPSGAQGAEWVYPYFPAACYQADSRAGGTAASAWQVLWVYPDNRPSRLATRLRTVRLSVRGAQSVYAASAGRYLRNQRDLFARSLAPRFVTTSRCQPDVRPVRVPASVYDTGRTWPGSSSPTPFGPGTVTDWLLAHGYDRPNRKYLVILQSSPSYAPSWAGISEDLAAGAGSGDGRGDETPTRDNLANYTSFSYVDSSWVFLGGRDVADTVYPAQLIAHEMTHSLGAMTASAPHDSSVNPLHPTDCWDLLCYDTATAGQTYSNGCGTKATASDLARSHLRLDCNRDDYWAPATDAGAPAASWTRQRWAVSSSSFLYGNPQPTAAQLAAHQR</sequence>